<dbReference type="InterPro" id="IPR011250">
    <property type="entry name" value="OMP/PagP_B-barrel"/>
</dbReference>
<dbReference type="RefSeq" id="WP_243069021.1">
    <property type="nucleotide sequence ID" value="NZ_JAIVFK010000018.1"/>
</dbReference>
<dbReference type="SUPFAM" id="SSF56925">
    <property type="entry name" value="OMPA-like"/>
    <property type="match status" value="1"/>
</dbReference>
<evidence type="ECO:0000313" key="4">
    <source>
        <dbReference type="Proteomes" id="UP001139104"/>
    </source>
</evidence>
<name>A0ABS9ZBH5_9HYPH</name>
<reference evidence="3" key="1">
    <citation type="journal article" date="2022" name="ISME J.">
        <title>Identification of active gaseous-alkane degraders at natural gas seeps.</title>
        <authorList>
            <person name="Farhan Ul Haque M."/>
            <person name="Hernandez M."/>
            <person name="Crombie A.T."/>
            <person name="Murrell J.C."/>
        </authorList>
    </citation>
    <scope>NUCLEOTIDE SEQUENCE</scope>
    <source>
        <strain evidence="3">PC2</strain>
    </source>
</reference>
<dbReference type="Gene3D" id="2.40.160.20">
    <property type="match status" value="1"/>
</dbReference>
<feature type="signal peptide" evidence="2">
    <location>
        <begin position="1"/>
        <end position="23"/>
    </location>
</feature>
<evidence type="ECO:0000256" key="2">
    <source>
        <dbReference type="SAM" id="SignalP"/>
    </source>
</evidence>
<dbReference type="PANTHER" id="PTHR36920">
    <property type="match status" value="1"/>
</dbReference>
<accession>A0ABS9ZBH5</accession>
<gene>
    <name evidence="3" type="ORF">K2U94_19920</name>
</gene>
<organism evidence="3 4">
    <name type="scientific">Candidatus Rhodoblastus alkanivorans</name>
    <dbReference type="NCBI Taxonomy" id="2954117"/>
    <lineage>
        <taxon>Bacteria</taxon>
        <taxon>Pseudomonadati</taxon>
        <taxon>Pseudomonadota</taxon>
        <taxon>Alphaproteobacteria</taxon>
        <taxon>Hyphomicrobiales</taxon>
        <taxon>Rhodoblastaceae</taxon>
        <taxon>Rhodoblastus</taxon>
    </lineage>
</organism>
<keyword evidence="2" id="KW-0732">Signal</keyword>
<dbReference type="Pfam" id="PF03922">
    <property type="entry name" value="OmpW"/>
    <property type="match status" value="1"/>
</dbReference>
<protein>
    <submittedName>
        <fullName evidence="3">Outer membrane beta-barrel protein</fullName>
    </submittedName>
</protein>
<comment type="caution">
    <text evidence="3">The sequence shown here is derived from an EMBL/GenBank/DDBJ whole genome shotgun (WGS) entry which is preliminary data.</text>
</comment>
<proteinExistence type="inferred from homology"/>
<comment type="similarity">
    <text evidence="1">Belongs to the OmpW/AlkL family.</text>
</comment>
<dbReference type="PANTHER" id="PTHR36920:SF1">
    <property type="entry name" value="OUTER MEMBRANE PROTEIN W"/>
    <property type="match status" value="1"/>
</dbReference>
<feature type="chain" id="PRO_5047371012" evidence="2">
    <location>
        <begin position="24"/>
        <end position="243"/>
    </location>
</feature>
<dbReference type="InterPro" id="IPR005618">
    <property type="entry name" value="OMPW"/>
</dbReference>
<sequence length="243" mass="25405">MTFIRRGAIAAILFGSIALPALAADLPSGGQAPVFTPVADTFDPFMIRVRGLGVLPQGQGTSVSGAGPISGTLAGASLSNNLVPEGDVTYFITQHWAVEGVVAGLIHARLTSNAFGTAAIANTTLLPPTFTLQYHFALGPIDPYVGAGVNYTWFLWTKSSVLPSNSVNIHPSAGLALDAGFDYYLTKHWALNVDVKKVFLETAANTPFGVNSVHLNANPWLIAFGVGYRFGGGGGETPVVAKY</sequence>
<dbReference type="EMBL" id="JAIVFP010000002">
    <property type="protein sequence ID" value="MCI4684998.1"/>
    <property type="molecule type" value="Genomic_DNA"/>
</dbReference>
<evidence type="ECO:0000256" key="1">
    <source>
        <dbReference type="ARBA" id="ARBA00009330"/>
    </source>
</evidence>
<dbReference type="Proteomes" id="UP001139104">
    <property type="component" value="Unassembled WGS sequence"/>
</dbReference>
<keyword evidence="4" id="KW-1185">Reference proteome</keyword>
<evidence type="ECO:0000313" key="3">
    <source>
        <dbReference type="EMBL" id="MCI4684998.1"/>
    </source>
</evidence>